<gene>
    <name evidence="3" type="ORF">C8N28_2593</name>
</gene>
<dbReference type="Gene3D" id="3.40.50.2000">
    <property type="entry name" value="Glycogen Phosphorylase B"/>
    <property type="match status" value="2"/>
</dbReference>
<dbReference type="Proteomes" id="UP000294616">
    <property type="component" value="Unassembled WGS sequence"/>
</dbReference>
<dbReference type="Pfam" id="PF00534">
    <property type="entry name" value="Glycos_transf_1"/>
    <property type="match status" value="1"/>
</dbReference>
<keyword evidence="3" id="KW-0808">Transferase</keyword>
<evidence type="ECO:0000259" key="2">
    <source>
        <dbReference type="Pfam" id="PF13439"/>
    </source>
</evidence>
<dbReference type="PANTHER" id="PTHR12526:SF595">
    <property type="entry name" value="BLL5217 PROTEIN"/>
    <property type="match status" value="1"/>
</dbReference>
<evidence type="ECO:0000313" key="3">
    <source>
        <dbReference type="EMBL" id="TCK80839.1"/>
    </source>
</evidence>
<organism evidence="3 4">
    <name type="scientific">Albibacterium bauzanense</name>
    <dbReference type="NCBI Taxonomy" id="653929"/>
    <lineage>
        <taxon>Bacteria</taxon>
        <taxon>Pseudomonadati</taxon>
        <taxon>Bacteroidota</taxon>
        <taxon>Sphingobacteriia</taxon>
        <taxon>Sphingobacteriales</taxon>
        <taxon>Sphingobacteriaceae</taxon>
        <taxon>Albibacterium</taxon>
    </lineage>
</organism>
<name>A0A4R1LU99_9SPHI</name>
<protein>
    <submittedName>
        <fullName evidence="3">Glycosyltransferase involved in cell wall biosynthesis</fullName>
    </submittedName>
</protein>
<dbReference type="CDD" id="cd03802">
    <property type="entry name" value="GT4_AviGT4-like"/>
    <property type="match status" value="1"/>
</dbReference>
<evidence type="ECO:0000259" key="1">
    <source>
        <dbReference type="Pfam" id="PF00534"/>
    </source>
</evidence>
<proteinExistence type="predicted"/>
<comment type="caution">
    <text evidence="3">The sequence shown here is derived from an EMBL/GenBank/DDBJ whole genome shotgun (WGS) entry which is preliminary data.</text>
</comment>
<feature type="domain" description="Glycosyl transferase family 1" evidence="1">
    <location>
        <begin position="183"/>
        <end position="313"/>
    </location>
</feature>
<dbReference type="AlphaFoldDB" id="A0A4R1LU99"/>
<dbReference type="PANTHER" id="PTHR12526">
    <property type="entry name" value="GLYCOSYLTRANSFERASE"/>
    <property type="match status" value="1"/>
</dbReference>
<dbReference type="GO" id="GO:0016757">
    <property type="term" value="F:glycosyltransferase activity"/>
    <property type="evidence" value="ECO:0007669"/>
    <property type="project" value="InterPro"/>
</dbReference>
<keyword evidence="4" id="KW-1185">Reference proteome</keyword>
<evidence type="ECO:0000313" key="4">
    <source>
        <dbReference type="Proteomes" id="UP000294616"/>
    </source>
</evidence>
<feature type="domain" description="Glycosyltransferase subfamily 4-like N-terminal" evidence="2">
    <location>
        <begin position="33"/>
        <end position="140"/>
    </location>
</feature>
<dbReference type="SUPFAM" id="SSF53756">
    <property type="entry name" value="UDP-Glycosyltransferase/glycogen phosphorylase"/>
    <property type="match status" value="1"/>
</dbReference>
<dbReference type="InterPro" id="IPR028098">
    <property type="entry name" value="Glyco_trans_4-like_N"/>
</dbReference>
<dbReference type="Pfam" id="PF13439">
    <property type="entry name" value="Glyco_transf_4"/>
    <property type="match status" value="1"/>
</dbReference>
<sequence length="372" mass="42439">MRMNEEKNGNIKTKPLRIAQIAPLYESLPPKLYGGTERIVYYLTEELVKQGHEITLFASGDSITNAKLIAPVNEGLRLKKDCIDPLAYHIIEMQEVIKHAKEFDILHFHTDYLHFPFSNLKVPSITTLHGRLDIPELQDIYKVFPYQKLISISNNQRRPLPQAKFVKTVYHGLPENLHSLGNGTGDYLAFLGRISPEKGIERAIRIALATNIKLKIAAKIDKADLAYYENDVKYLLNHPLIEYIGEINEQQKTEFLGNAKALIFPINWPEPFGLVMIEAMACGTPVIAFNNGSVPEILEDGVTGFIVDTMTQAIFAVSQLKYLSRIKIRQTFEKRFTAKRMAEDYINVYYSLINVSLKRVYRNGNIKLNEQL</sequence>
<dbReference type="InterPro" id="IPR001296">
    <property type="entry name" value="Glyco_trans_1"/>
</dbReference>
<reference evidence="3 4" key="1">
    <citation type="submission" date="2019-03" db="EMBL/GenBank/DDBJ databases">
        <title>Genomic Encyclopedia of Archaeal and Bacterial Type Strains, Phase II (KMG-II): from individual species to whole genera.</title>
        <authorList>
            <person name="Goeker M."/>
        </authorList>
    </citation>
    <scope>NUCLEOTIDE SEQUENCE [LARGE SCALE GENOMIC DNA]</scope>
    <source>
        <strain evidence="3 4">DSM 22554</strain>
    </source>
</reference>
<accession>A0A4R1LU99</accession>
<dbReference type="EMBL" id="SMGO01000003">
    <property type="protein sequence ID" value="TCK80839.1"/>
    <property type="molecule type" value="Genomic_DNA"/>
</dbReference>